<sequence length="144" mass="16184">MKNIFPHGYSLSHHGPKRTRWKSTKTTVCVVSFISVLPSLILVASAEVADNNPVFYQLLSPENSTPVDEFQLKNCSWPCISPENSTFANYTNKTSLDTVEEPLADIILIGVLSIVLGLMILITVIGKFSRQSDKRLRRISWINY</sequence>
<proteinExistence type="predicted"/>
<evidence type="ECO:0000313" key="2">
    <source>
        <dbReference type="EMBL" id="KAK9890797.1"/>
    </source>
</evidence>
<feature type="transmembrane region" description="Helical" evidence="1">
    <location>
        <begin position="27"/>
        <end position="46"/>
    </location>
</feature>
<keyword evidence="1" id="KW-0472">Membrane</keyword>
<dbReference type="Proteomes" id="UP001431783">
    <property type="component" value="Unassembled WGS sequence"/>
</dbReference>
<evidence type="ECO:0000256" key="1">
    <source>
        <dbReference type="SAM" id="Phobius"/>
    </source>
</evidence>
<organism evidence="2 3">
    <name type="scientific">Henosepilachna vigintioctopunctata</name>
    <dbReference type="NCBI Taxonomy" id="420089"/>
    <lineage>
        <taxon>Eukaryota</taxon>
        <taxon>Metazoa</taxon>
        <taxon>Ecdysozoa</taxon>
        <taxon>Arthropoda</taxon>
        <taxon>Hexapoda</taxon>
        <taxon>Insecta</taxon>
        <taxon>Pterygota</taxon>
        <taxon>Neoptera</taxon>
        <taxon>Endopterygota</taxon>
        <taxon>Coleoptera</taxon>
        <taxon>Polyphaga</taxon>
        <taxon>Cucujiformia</taxon>
        <taxon>Coccinelloidea</taxon>
        <taxon>Coccinellidae</taxon>
        <taxon>Epilachninae</taxon>
        <taxon>Epilachnini</taxon>
        <taxon>Henosepilachna</taxon>
    </lineage>
</organism>
<keyword evidence="3" id="KW-1185">Reference proteome</keyword>
<dbReference type="EMBL" id="JARQZJ010000126">
    <property type="protein sequence ID" value="KAK9890797.1"/>
    <property type="molecule type" value="Genomic_DNA"/>
</dbReference>
<protein>
    <submittedName>
        <fullName evidence="2">Uncharacterized protein</fullName>
    </submittedName>
</protein>
<feature type="transmembrane region" description="Helical" evidence="1">
    <location>
        <begin position="106"/>
        <end position="128"/>
    </location>
</feature>
<evidence type="ECO:0000313" key="3">
    <source>
        <dbReference type="Proteomes" id="UP001431783"/>
    </source>
</evidence>
<keyword evidence="1" id="KW-1133">Transmembrane helix</keyword>
<gene>
    <name evidence="2" type="ORF">WA026_012141</name>
</gene>
<reference evidence="2 3" key="1">
    <citation type="submission" date="2023-03" db="EMBL/GenBank/DDBJ databases">
        <title>Genome insight into feeding habits of ladybird beetles.</title>
        <authorList>
            <person name="Li H.-S."/>
            <person name="Huang Y.-H."/>
            <person name="Pang H."/>
        </authorList>
    </citation>
    <scope>NUCLEOTIDE SEQUENCE [LARGE SCALE GENOMIC DNA]</scope>
    <source>
        <strain evidence="2">SYSU_2023b</strain>
        <tissue evidence="2">Whole body</tissue>
    </source>
</reference>
<name>A0AAW1VD86_9CUCU</name>
<dbReference type="AlphaFoldDB" id="A0AAW1VD86"/>
<keyword evidence="1" id="KW-0812">Transmembrane</keyword>
<accession>A0AAW1VD86</accession>
<comment type="caution">
    <text evidence="2">The sequence shown here is derived from an EMBL/GenBank/DDBJ whole genome shotgun (WGS) entry which is preliminary data.</text>
</comment>